<reference evidence="1" key="1">
    <citation type="submission" date="2022-11" db="EMBL/GenBank/DDBJ databases">
        <title>Genome Sequence of Boeremia exigua.</title>
        <authorList>
            <person name="Buettner E."/>
        </authorList>
    </citation>
    <scope>NUCLEOTIDE SEQUENCE</scope>
    <source>
        <strain evidence="1">CU02</strain>
    </source>
</reference>
<name>A0ACC2IQ31_9PLEO</name>
<protein>
    <submittedName>
        <fullName evidence="1">Uncharacterized protein</fullName>
    </submittedName>
</protein>
<proteinExistence type="predicted"/>
<evidence type="ECO:0000313" key="1">
    <source>
        <dbReference type="EMBL" id="KAJ8117335.1"/>
    </source>
</evidence>
<evidence type="ECO:0000313" key="2">
    <source>
        <dbReference type="Proteomes" id="UP001153331"/>
    </source>
</evidence>
<accession>A0ACC2IQ31</accession>
<gene>
    <name evidence="1" type="ORF">OPT61_g1446</name>
</gene>
<dbReference type="EMBL" id="JAPHNI010000057">
    <property type="protein sequence ID" value="KAJ8117335.1"/>
    <property type="molecule type" value="Genomic_DNA"/>
</dbReference>
<organism evidence="1 2">
    <name type="scientific">Boeremia exigua</name>
    <dbReference type="NCBI Taxonomy" id="749465"/>
    <lineage>
        <taxon>Eukaryota</taxon>
        <taxon>Fungi</taxon>
        <taxon>Dikarya</taxon>
        <taxon>Ascomycota</taxon>
        <taxon>Pezizomycotina</taxon>
        <taxon>Dothideomycetes</taxon>
        <taxon>Pleosporomycetidae</taxon>
        <taxon>Pleosporales</taxon>
        <taxon>Pleosporineae</taxon>
        <taxon>Didymellaceae</taxon>
        <taxon>Boeremia</taxon>
    </lineage>
</organism>
<comment type="caution">
    <text evidence="1">The sequence shown here is derived from an EMBL/GenBank/DDBJ whole genome shotgun (WGS) entry which is preliminary data.</text>
</comment>
<keyword evidence="2" id="KW-1185">Reference proteome</keyword>
<sequence length="616" mass="68028">MPTLDLSELNIILSVLGAFTILYGVASVKIKQVWYLGEALPALLIGIALGPIAAKFIDSERWGSAMQGQTEQITLGITRVVIGVQLVMAGYQLPAKYPWHRWKDMALLLIPVMTIMWLCTTGCIKLMIPKLTTLTAMVIASLVTSTDPVLSQAIAKGPFADKYVPRALREIISAEAGSNDGFGFPFLLLATYLIRHAPEEDVNFKPGVVRIAGGAAHRMLTRAADVGRLGGGAGQAVEVWIVEGWLYFILLGAVVGAVLGIASMYAVTFTLKRKWIDTESLLLFPTALGLFTIGVTGLAGLDDLLACFCAGSALNWNGNYLRETLARHDEVNSSIDVLLNFGGFMYIGAILPWSEFNSDVTGITYGRLLALGLLVLLLRRIPAMMVMYKLMPNTVKTWQEALFMGYFGPIGIGAVFYVEHARHLYPKLDAAETHEEEDLLRAMGPVVYFLVLFSIVVHGLSIPALEIIYRWKKIEPIVEMDPSFERRRSVSEALPPNSHVDPRCGSVVRHNRFSRVISRDGLEDEETFGSRSETWSRSRPVSVSRPVSRGRRMPETPTWRLTGDSEDTLKDNEEKEGPRIQFLDERELRSPRSTGDVRLGAGDKDVGGAVKYLRQN</sequence>
<dbReference type="Proteomes" id="UP001153331">
    <property type="component" value="Unassembled WGS sequence"/>
</dbReference>